<evidence type="ECO:0000313" key="1">
    <source>
        <dbReference type="EMBL" id="KAI4454166.1"/>
    </source>
</evidence>
<keyword evidence="2" id="KW-1185">Reference proteome</keyword>
<gene>
    <name evidence="1" type="ORF">MML48_10g00021229</name>
</gene>
<proteinExistence type="predicted"/>
<organism evidence="1 2">
    <name type="scientific">Holotrichia oblita</name>
    <name type="common">Chafer beetle</name>
    <dbReference type="NCBI Taxonomy" id="644536"/>
    <lineage>
        <taxon>Eukaryota</taxon>
        <taxon>Metazoa</taxon>
        <taxon>Ecdysozoa</taxon>
        <taxon>Arthropoda</taxon>
        <taxon>Hexapoda</taxon>
        <taxon>Insecta</taxon>
        <taxon>Pterygota</taxon>
        <taxon>Neoptera</taxon>
        <taxon>Endopterygota</taxon>
        <taxon>Coleoptera</taxon>
        <taxon>Polyphaga</taxon>
        <taxon>Scarabaeiformia</taxon>
        <taxon>Scarabaeidae</taxon>
        <taxon>Melolonthinae</taxon>
        <taxon>Holotrichia</taxon>
    </lineage>
</organism>
<accession>A0ACB9SG68</accession>
<dbReference type="EMBL" id="CM043024">
    <property type="protein sequence ID" value="KAI4454166.1"/>
    <property type="molecule type" value="Genomic_DNA"/>
</dbReference>
<sequence>MVPPPVVTGLSPNDGPPGTRITIRGENFGTKATDLVGNLMRINQFKSNTEWKSPSKIIAISGPGKGLGDVIVSTKVGGVGTCNVKFKGYKNENIGPMKDSAVWVEETSFYPWDRHSLSSSSFQQDDPLGLSVEGTERKLSEDDLNEKFPSASGDITSENFSACWFLLENHLATSFNDLQAGLLHLKRKVEGQKEGHLSFLKTNVGAVMDQVDTLILLKEKYGSDLDEFGSEPTLKLEKAIKESEREARKLYDDVLTRRDRAEKTRNALNVLSRFKFLFCLPCSIDRNIKKGDYDIVINDYMRVKNLFLKRDIPVFKMALNEIERCIVGIKKQLHVKLVKMPIHVDEQKRLIRYLINLDSSFEPAWDAINGHADYLHSRMKQCYEEHKAAIVEDLNKSKNSNLSSKYSKFAAMHDTNHCPQNVFYVEEMCDIISELFPDIWKLGQSYFTGELHVKVEPGHKTAFKHTVLNIMEVFCKRLRAAIIPHSLDRNTDRNTYEAWTLPDIDVMAVYLPDCLRYVRLSYAILVKLDLPSDALDIVLAFISDLRIHCMCVLFKKTTDNIKRLSKQEKWKVEVSGSHNGITDLPLNFENAVQDLIQVIAESVLKSEAREGPLGESTSSKRIRQTGSSDDDDDDEIRSPIVSQLIGTPSFVYRSRTHNQKPAWEHRLLMTLANCQYTMNAVLKNIVEAFSKNGYNISPNIIRKSRTDLENLERSILESYLEQKSDPLVGTIEPSMYLGRFDWDTNITPTDLRPYAKECINNLIHVHFEVNSISSKLVDSVLPQVVQTIAEELYRLMSCVQKFSTAGIQQAHVDISALQEFFQGYSTPKAKDHFKEAMELIPPLKQPDLTIVEDILQKCRTKMRLQVLCLQKS</sequence>
<comment type="caution">
    <text evidence="1">The sequence shown here is derived from an EMBL/GenBank/DDBJ whole genome shotgun (WGS) entry which is preliminary data.</text>
</comment>
<protein>
    <submittedName>
        <fullName evidence="1">Exocyst complex component sec5</fullName>
    </submittedName>
</protein>
<dbReference type="Proteomes" id="UP001056778">
    <property type="component" value="Chromosome 10"/>
</dbReference>
<name>A0ACB9SG68_HOLOL</name>
<evidence type="ECO:0000313" key="2">
    <source>
        <dbReference type="Proteomes" id="UP001056778"/>
    </source>
</evidence>
<reference evidence="1" key="1">
    <citation type="submission" date="2022-04" db="EMBL/GenBank/DDBJ databases">
        <title>Chromosome-scale genome assembly of Holotrichia oblita Faldermann.</title>
        <authorList>
            <person name="Rongchong L."/>
        </authorList>
    </citation>
    <scope>NUCLEOTIDE SEQUENCE</scope>
    <source>
        <strain evidence="1">81SQS9</strain>
    </source>
</reference>